<evidence type="ECO:0000256" key="1">
    <source>
        <dbReference type="SAM" id="Coils"/>
    </source>
</evidence>
<dbReference type="AlphaFoldDB" id="A0A382LK95"/>
<name>A0A382LK95_9ZZZZ</name>
<protein>
    <submittedName>
        <fullName evidence="2">Uncharacterized protein</fullName>
    </submittedName>
</protein>
<reference evidence="2" key="1">
    <citation type="submission" date="2018-05" db="EMBL/GenBank/DDBJ databases">
        <authorList>
            <person name="Lanie J.A."/>
            <person name="Ng W.-L."/>
            <person name="Kazmierczak K.M."/>
            <person name="Andrzejewski T.M."/>
            <person name="Davidsen T.M."/>
            <person name="Wayne K.J."/>
            <person name="Tettelin H."/>
            <person name="Glass J.I."/>
            <person name="Rusch D."/>
            <person name="Podicherti R."/>
            <person name="Tsui H.-C.T."/>
            <person name="Winkler M.E."/>
        </authorList>
    </citation>
    <scope>NUCLEOTIDE SEQUENCE</scope>
</reference>
<dbReference type="EMBL" id="UINC01086756">
    <property type="protein sequence ID" value="SVC35502.1"/>
    <property type="molecule type" value="Genomic_DNA"/>
</dbReference>
<keyword evidence="1" id="KW-0175">Coiled coil</keyword>
<gene>
    <name evidence="2" type="ORF">METZ01_LOCUS288356</name>
</gene>
<organism evidence="2">
    <name type="scientific">marine metagenome</name>
    <dbReference type="NCBI Taxonomy" id="408172"/>
    <lineage>
        <taxon>unclassified sequences</taxon>
        <taxon>metagenomes</taxon>
        <taxon>ecological metagenomes</taxon>
    </lineage>
</organism>
<feature type="coiled-coil region" evidence="1">
    <location>
        <begin position="40"/>
        <end position="67"/>
    </location>
</feature>
<sequence>MLQLVMQKTTIKYISVYALKQHIHNTIRDNILKYSSNKTMQQLTVNKKQLQKELRSLEKAIKKIIENGSMGTSTKLTNVQDKVTIFMFNNNLL</sequence>
<evidence type="ECO:0000313" key="2">
    <source>
        <dbReference type="EMBL" id="SVC35502.1"/>
    </source>
</evidence>
<proteinExistence type="predicted"/>
<accession>A0A382LK95</accession>